<feature type="compositionally biased region" description="Low complexity" evidence="1">
    <location>
        <begin position="44"/>
        <end position="57"/>
    </location>
</feature>
<dbReference type="RefSeq" id="WP_022747393.1">
    <property type="nucleotide sequence ID" value="NC_022571.1"/>
</dbReference>
<proteinExistence type="predicted"/>
<name>U5MXQ2_CLOSA</name>
<gene>
    <name evidence="2" type="ORF">CLSA_c32880</name>
</gene>
<evidence type="ECO:0000313" key="2">
    <source>
        <dbReference type="EMBL" id="AGX44252.1"/>
    </source>
</evidence>
<evidence type="ECO:0000313" key="3">
    <source>
        <dbReference type="Proteomes" id="UP000017118"/>
    </source>
</evidence>
<feature type="compositionally biased region" description="Basic and acidic residues" evidence="1">
    <location>
        <begin position="69"/>
        <end position="85"/>
    </location>
</feature>
<accession>U5MXQ2</accession>
<dbReference type="Proteomes" id="UP000017118">
    <property type="component" value="Chromosome"/>
</dbReference>
<dbReference type="eggNOG" id="ENOG5032K8H">
    <property type="taxonomic scope" value="Bacteria"/>
</dbReference>
<evidence type="ECO:0000256" key="1">
    <source>
        <dbReference type="SAM" id="MobiDB-lite"/>
    </source>
</evidence>
<dbReference type="KEGG" id="csb:CLSA_c32880"/>
<feature type="region of interest" description="Disordered" evidence="1">
    <location>
        <begin position="41"/>
        <end position="93"/>
    </location>
</feature>
<dbReference type="HOGENOM" id="CLU_1945046_0_0_9"/>
<dbReference type="AlphaFoldDB" id="U5MXQ2"/>
<protein>
    <submittedName>
        <fullName evidence="2">Uncharacterized protein</fullName>
    </submittedName>
</protein>
<dbReference type="PATRIC" id="fig|1345695.10.peg.282"/>
<keyword evidence="3" id="KW-1185">Reference proteome</keyword>
<organism evidence="2 3">
    <name type="scientific">Clostridium saccharobutylicum DSM 13864</name>
    <dbReference type="NCBI Taxonomy" id="1345695"/>
    <lineage>
        <taxon>Bacteria</taxon>
        <taxon>Bacillati</taxon>
        <taxon>Bacillota</taxon>
        <taxon>Clostridia</taxon>
        <taxon>Eubacteriales</taxon>
        <taxon>Clostridiaceae</taxon>
        <taxon>Clostridium</taxon>
    </lineage>
</organism>
<sequence length="145" mass="16628">MKYDITTDPLKIFATAIFESTSSTRNNRKNLISKDSRNVDLDISNSTNNNMNNNNYTESEESNAESNESSDKQCNEIISSKDSKHNNNNNKVNDCYNKKQDVYLNSQGMIDSIVQELTPVKLQQTILLSEIVGKPRSKTRRKRRF</sequence>
<dbReference type="GeneID" id="55475633"/>
<reference evidence="2 3" key="1">
    <citation type="journal article" date="2013" name="Genome Announc.">
        <title>Complete Genome Sequence of the Solvent Producer Clostridium saccharobutylicum NCP262 (DSM 13864).</title>
        <authorList>
            <person name="Poehlein A."/>
            <person name="Hartwich K."/>
            <person name="Krabben P."/>
            <person name="Ehrenreich A."/>
            <person name="Liebl W."/>
            <person name="Durre P."/>
            <person name="Gottschalk G."/>
            <person name="Daniel R."/>
        </authorList>
    </citation>
    <scope>NUCLEOTIDE SEQUENCE [LARGE SCALE GENOMIC DNA]</scope>
    <source>
        <strain evidence="2">DSM 13864</strain>
    </source>
</reference>
<dbReference type="OrthoDB" id="1918563at2"/>
<dbReference type="EMBL" id="CP006721">
    <property type="protein sequence ID" value="AGX44252.1"/>
    <property type="molecule type" value="Genomic_DNA"/>
</dbReference>